<evidence type="ECO:0000256" key="1">
    <source>
        <dbReference type="SAM" id="MobiDB-lite"/>
    </source>
</evidence>
<evidence type="ECO:0000313" key="2">
    <source>
        <dbReference type="EMBL" id="KAG6466144.1"/>
    </source>
</evidence>
<comment type="caution">
    <text evidence="2">The sequence shown here is derived from an EMBL/GenBank/DDBJ whole genome shotgun (WGS) entry which is preliminary data.</text>
</comment>
<keyword evidence="4" id="KW-1185">Reference proteome</keyword>
<protein>
    <submittedName>
        <fullName evidence="2">Uncharacterized protein</fullName>
    </submittedName>
</protein>
<evidence type="ECO:0000313" key="4">
    <source>
        <dbReference type="Proteomes" id="UP000734854"/>
    </source>
</evidence>
<dbReference type="Proteomes" id="UP000734854">
    <property type="component" value="Unassembled WGS sequence"/>
</dbReference>
<sequence>MCPMRKRVRGKREGQAAAIFREPSQCLSMLKEAGSDSFRLSPPSFSQHYGQEHHTQNSDVSPLGCSMNLALAPLKSSLPSVCFWQGKSEVESPLPPTATISRSPALSSTESKSDGMSIPQPRLPFLGVPWPIVPYFPYEAQEGDIHGPKRSRLQAHVHGPFRVWSALDQLFEALNELIHIGRYALSTTTSFILLGRAPLWFSLTAVDAHLPEDMEWKFSSRFLGIEELGSPGELNIHPFLPPTEVGLGRILHSIRSALWDLAAPAALTIVLHCDLDCTIKIFVSVRSVSKPVQYISIKIKPIQASLCNRPLGVLKAFRIHRFLLPSGRGTHEYRKSLPDCVIKTIVLLIEEMLTVLACIFCGWHVILVQQTDSRLKERERVFGDIGPFRYKNEGALLHFHDMGKGSWVLLDREFSCFDGSAHLCRSFRFVSLAPNFASHLLTPLDRPPHCIRSLSAAYILYLLSLIWRHGSFHYSESHASLSFAPRQRVCSLGPYHHSMNSHPCSAPQSQARSQDWSQDTISTLSLAGTEPLPVWHLRRPLGSPAIVVNGLAVSSRKSACMCMRGERHPSRIKDAPRIRRKTQHAVLSYDTHRIGSCPRILPLDTNPLRIEGELALPCFEFTLSYESYSSLSDNGCLRKGMNATLAREGKLLCEADDMDDPLSLVLCLGEKGNSEVLAWLLGRETTGKKPSSRPNGLIAASRKGCGEVSVYWDLSPCMLTTGKGAGISFFFVGSSLVGEHGRARSPLFSTDAGEAEGYSTDRLSPSSSSGEGSRNLSSRLGCRIKKCKQSSLLTLLVAYVGGKEGGIGKTRPY</sequence>
<evidence type="ECO:0000313" key="3">
    <source>
        <dbReference type="EMBL" id="KAG6466151.1"/>
    </source>
</evidence>
<feature type="region of interest" description="Disordered" evidence="1">
    <location>
        <begin position="41"/>
        <end position="60"/>
    </location>
</feature>
<accession>A0A8J5C447</accession>
<organism evidence="2 4">
    <name type="scientific">Zingiber officinale</name>
    <name type="common">Ginger</name>
    <name type="synonym">Amomum zingiber</name>
    <dbReference type="NCBI Taxonomy" id="94328"/>
    <lineage>
        <taxon>Eukaryota</taxon>
        <taxon>Viridiplantae</taxon>
        <taxon>Streptophyta</taxon>
        <taxon>Embryophyta</taxon>
        <taxon>Tracheophyta</taxon>
        <taxon>Spermatophyta</taxon>
        <taxon>Magnoliopsida</taxon>
        <taxon>Liliopsida</taxon>
        <taxon>Zingiberales</taxon>
        <taxon>Zingiberaceae</taxon>
        <taxon>Zingiber</taxon>
    </lineage>
</organism>
<gene>
    <name evidence="2" type="ORF">ZIOFF_076055</name>
    <name evidence="3" type="ORF">ZIOFF_076062</name>
</gene>
<reference evidence="2 4" key="1">
    <citation type="submission" date="2020-08" db="EMBL/GenBank/DDBJ databases">
        <title>Plant Genome Project.</title>
        <authorList>
            <person name="Zhang R.-G."/>
        </authorList>
    </citation>
    <scope>NUCLEOTIDE SEQUENCE [LARGE SCALE GENOMIC DNA]</scope>
    <source>
        <tissue evidence="2">Rhizome</tissue>
    </source>
</reference>
<dbReference type="EMBL" id="JACMSC010000195">
    <property type="protein sequence ID" value="KAG6466151.1"/>
    <property type="molecule type" value="Genomic_DNA"/>
</dbReference>
<name>A0A8J5C447_ZINOF</name>
<proteinExistence type="predicted"/>
<feature type="compositionally biased region" description="Polar residues" evidence="1">
    <location>
        <begin position="98"/>
        <end position="110"/>
    </location>
</feature>
<dbReference type="EMBL" id="JACMSC010000195">
    <property type="protein sequence ID" value="KAG6466144.1"/>
    <property type="molecule type" value="Genomic_DNA"/>
</dbReference>
<feature type="compositionally biased region" description="Low complexity" evidence="1">
    <location>
        <begin position="762"/>
        <end position="777"/>
    </location>
</feature>
<dbReference type="AlphaFoldDB" id="A0A8J5C447"/>
<feature type="region of interest" description="Disordered" evidence="1">
    <location>
        <begin position="748"/>
        <end position="777"/>
    </location>
</feature>
<feature type="region of interest" description="Disordered" evidence="1">
    <location>
        <begin position="89"/>
        <end position="118"/>
    </location>
</feature>